<evidence type="ECO:0000313" key="1">
    <source>
        <dbReference type="EMBL" id="AWA31123.1"/>
    </source>
</evidence>
<accession>A0A2S0RH96</accession>
<gene>
    <name evidence="1" type="ORF">HYN48_14055</name>
</gene>
<organism evidence="1 2">
    <name type="scientific">Flavobacterium magnum</name>
    <dbReference type="NCBI Taxonomy" id="2162713"/>
    <lineage>
        <taxon>Bacteria</taxon>
        <taxon>Pseudomonadati</taxon>
        <taxon>Bacteroidota</taxon>
        <taxon>Flavobacteriia</taxon>
        <taxon>Flavobacteriales</taxon>
        <taxon>Flavobacteriaceae</taxon>
        <taxon>Flavobacterium</taxon>
    </lineage>
</organism>
<protein>
    <submittedName>
        <fullName evidence="1">Uncharacterized protein</fullName>
    </submittedName>
</protein>
<sequence>MFAQKSKINFQKSSWFLKIDSYEILSNDTLRLIHFSKIESSNPKLNKEFAEICYSDKMDITKLHFSKRNVYISYPSFDFCGPLGNIEEWNFHYNQEHEEVSFEINHNRLYKFKVLDKKINFENWSCGFEENDSNFKAEVEIITLVKTQ</sequence>
<dbReference type="AlphaFoldDB" id="A0A2S0RH96"/>
<reference evidence="1 2" key="1">
    <citation type="submission" date="2018-04" db="EMBL/GenBank/DDBJ databases">
        <title>Genome sequencing of Flavobacterium sp. HYN0048.</title>
        <authorList>
            <person name="Yi H."/>
            <person name="Baek C."/>
        </authorList>
    </citation>
    <scope>NUCLEOTIDE SEQUENCE [LARGE SCALE GENOMIC DNA]</scope>
    <source>
        <strain evidence="1 2">HYN0048</strain>
    </source>
</reference>
<proteinExistence type="predicted"/>
<dbReference type="EMBL" id="CP028811">
    <property type="protein sequence ID" value="AWA31123.1"/>
    <property type="molecule type" value="Genomic_DNA"/>
</dbReference>
<evidence type="ECO:0000313" key="2">
    <source>
        <dbReference type="Proteomes" id="UP000244193"/>
    </source>
</evidence>
<keyword evidence="2" id="KW-1185">Reference proteome</keyword>
<dbReference type="KEGG" id="fmg:HYN48_14055"/>
<dbReference type="Proteomes" id="UP000244193">
    <property type="component" value="Chromosome"/>
</dbReference>
<name>A0A2S0RH96_9FLAO</name>